<dbReference type="Proteomes" id="UP000019485">
    <property type="component" value="Unassembled WGS sequence"/>
</dbReference>
<dbReference type="Gene3D" id="1.20.1290.10">
    <property type="entry name" value="AhpD-like"/>
    <property type="match status" value="1"/>
</dbReference>
<dbReference type="PATRIC" id="fig|479430.3.peg.48"/>
<proteinExistence type="predicted"/>
<gene>
    <name evidence="2" type="ORF">ActroDRAFT_0045</name>
</gene>
<dbReference type="RefSeq" id="WP_034260329.1">
    <property type="nucleotide sequence ID" value="NZ_KI632511.1"/>
</dbReference>
<dbReference type="SUPFAM" id="SSF69118">
    <property type="entry name" value="AhpD-like"/>
    <property type="match status" value="1"/>
</dbReference>
<dbReference type="InterPro" id="IPR003779">
    <property type="entry name" value="CMD-like"/>
</dbReference>
<evidence type="ECO:0000313" key="2">
    <source>
        <dbReference type="EMBL" id="ETA71027.1"/>
    </source>
</evidence>
<dbReference type="InterPro" id="IPR029032">
    <property type="entry name" value="AhpD-like"/>
</dbReference>
<dbReference type="EMBL" id="AZAN01000001">
    <property type="protein sequence ID" value="ETA71027.1"/>
    <property type="molecule type" value="Genomic_DNA"/>
</dbReference>
<keyword evidence="2" id="KW-0575">Peroxidase</keyword>
<dbReference type="AlphaFoldDB" id="W9E4F0"/>
<name>W9E4F0_9ACTN</name>
<reference evidence="2 3" key="1">
    <citation type="submission" date="2013-08" db="EMBL/GenBank/DDBJ databases">
        <authorList>
            <consortium name="DOE Joint Genome Institute"/>
            <person name="Eisen J."/>
            <person name="Huntemann M."/>
            <person name="Han J."/>
            <person name="Chen A."/>
            <person name="Kyrpides N."/>
            <person name="Mavromatis K."/>
            <person name="Markowitz V."/>
            <person name="Palaniappan K."/>
            <person name="Ivanova N."/>
            <person name="Schaumberg A."/>
            <person name="Pati A."/>
            <person name="Liolios K."/>
            <person name="Nordberg H.P."/>
            <person name="Cantor M.N."/>
            <person name="Hua S.X."/>
            <person name="Woyke T."/>
        </authorList>
    </citation>
    <scope>NUCLEOTIDE SEQUENCE [LARGE SCALE GENOMIC DNA]</scope>
    <source>
        <strain evidence="2 3">DSM 44927</strain>
    </source>
</reference>
<dbReference type="Pfam" id="PF02627">
    <property type="entry name" value="CMD"/>
    <property type="match status" value="1"/>
</dbReference>
<dbReference type="HOGENOM" id="CLU_082760_6_1_11"/>
<keyword evidence="2" id="KW-0560">Oxidoreductase</keyword>
<protein>
    <submittedName>
        <fullName evidence="2">Alkylhydroperoxidase AhpD family core domain</fullName>
    </submittedName>
</protein>
<comment type="caution">
    <text evidence="2">The sequence shown here is derived from an EMBL/GenBank/DDBJ whole genome shotgun (WGS) entry which is preliminary data.</text>
</comment>
<accession>W9E4F0</accession>
<feature type="domain" description="Carboxymuconolactone decarboxylase-like" evidence="1">
    <location>
        <begin position="11"/>
        <end position="93"/>
    </location>
</feature>
<dbReference type="PANTHER" id="PTHR34846">
    <property type="entry name" value="4-CARBOXYMUCONOLACTONE DECARBOXYLASE FAMILY PROTEIN (AFU_ORTHOLOGUE AFUA_6G11590)"/>
    <property type="match status" value="1"/>
</dbReference>
<dbReference type="PANTHER" id="PTHR34846:SF7">
    <property type="entry name" value="BLL7811 PROTEIN"/>
    <property type="match status" value="1"/>
</dbReference>
<dbReference type="GO" id="GO:0051920">
    <property type="term" value="F:peroxiredoxin activity"/>
    <property type="evidence" value="ECO:0007669"/>
    <property type="project" value="InterPro"/>
</dbReference>
<sequence>MQARMETTVNPDVVNAIQLLSKAVRSSGIDQKTTELVHLRVSQINGCSPCVYAGVAQAKKLGETDERLHAVAVWRESPFFTDAERAALDLAEAATRIEDGQPGVDDETWQAAAEHFAPAEISSILLCVALTNFFNRINRALRTPAGKVW</sequence>
<dbReference type="NCBIfam" id="TIGR00778">
    <property type="entry name" value="ahpD_dom"/>
    <property type="match status" value="1"/>
</dbReference>
<dbReference type="InterPro" id="IPR004675">
    <property type="entry name" value="AhpD_core"/>
</dbReference>
<evidence type="ECO:0000313" key="3">
    <source>
        <dbReference type="Proteomes" id="UP000019485"/>
    </source>
</evidence>
<organism evidence="2 3">
    <name type="scientific">Actinospica robiniae DSM 44927</name>
    <dbReference type="NCBI Taxonomy" id="479430"/>
    <lineage>
        <taxon>Bacteria</taxon>
        <taxon>Bacillati</taxon>
        <taxon>Actinomycetota</taxon>
        <taxon>Actinomycetes</taxon>
        <taxon>Catenulisporales</taxon>
        <taxon>Actinospicaceae</taxon>
        <taxon>Actinospica</taxon>
    </lineage>
</organism>
<evidence type="ECO:0000259" key="1">
    <source>
        <dbReference type="Pfam" id="PF02627"/>
    </source>
</evidence>
<dbReference type="OrthoDB" id="9801997at2"/>
<keyword evidence="3" id="KW-1185">Reference proteome</keyword>